<organism evidence="3 4">
    <name type="scientific">Arsenicicoccus cauae</name>
    <dbReference type="NCBI Taxonomy" id="2663847"/>
    <lineage>
        <taxon>Bacteria</taxon>
        <taxon>Bacillati</taxon>
        <taxon>Actinomycetota</taxon>
        <taxon>Actinomycetes</taxon>
        <taxon>Micrococcales</taxon>
        <taxon>Intrasporangiaceae</taxon>
        <taxon>Arsenicicoccus</taxon>
    </lineage>
</organism>
<name>A0A6I3IW23_9MICO</name>
<dbReference type="Proteomes" id="UP000431092">
    <property type="component" value="Unassembled WGS sequence"/>
</dbReference>
<reference evidence="3 4" key="1">
    <citation type="submission" date="2019-11" db="EMBL/GenBank/DDBJ databases">
        <title>Whole genome sequencing identifies a novel species of the genus Arsenicicoccus isolated from human blood.</title>
        <authorList>
            <person name="Jeong J.H."/>
            <person name="Kweon O.J."/>
            <person name="Kim H.R."/>
            <person name="Kim T.-H."/>
            <person name="Ha S.-M."/>
            <person name="Lee M.-K."/>
        </authorList>
    </citation>
    <scope>NUCLEOTIDE SEQUENCE [LARGE SCALE GENOMIC DNA]</scope>
    <source>
        <strain evidence="3 4">MKL-02</strain>
    </source>
</reference>
<evidence type="ECO:0000313" key="4">
    <source>
        <dbReference type="Proteomes" id="UP000431092"/>
    </source>
</evidence>
<dbReference type="InterPro" id="IPR009061">
    <property type="entry name" value="DNA-bd_dom_put_sf"/>
</dbReference>
<feature type="domain" description="HTH merR-type" evidence="2">
    <location>
        <begin position="14"/>
        <end position="83"/>
    </location>
</feature>
<gene>
    <name evidence="3" type="ORF">GGG17_11190</name>
</gene>
<dbReference type="PROSITE" id="PS50937">
    <property type="entry name" value="HTH_MERR_2"/>
    <property type="match status" value="1"/>
</dbReference>
<dbReference type="PROSITE" id="PS00552">
    <property type="entry name" value="HTH_MERR_1"/>
    <property type="match status" value="1"/>
</dbReference>
<comment type="caution">
    <text evidence="3">The sequence shown here is derived from an EMBL/GenBank/DDBJ whole genome shotgun (WGS) entry which is preliminary data.</text>
</comment>
<dbReference type="GO" id="GO:0003700">
    <property type="term" value="F:DNA-binding transcription factor activity"/>
    <property type="evidence" value="ECO:0007669"/>
    <property type="project" value="InterPro"/>
</dbReference>
<dbReference type="PRINTS" id="PR00040">
    <property type="entry name" value="HTHMERR"/>
</dbReference>
<dbReference type="InterPro" id="IPR047057">
    <property type="entry name" value="MerR_fam"/>
</dbReference>
<dbReference type="SMART" id="SM00422">
    <property type="entry name" value="HTH_MERR"/>
    <property type="match status" value="1"/>
</dbReference>
<dbReference type="GO" id="GO:0003677">
    <property type="term" value="F:DNA binding"/>
    <property type="evidence" value="ECO:0007669"/>
    <property type="project" value="UniProtKB-KW"/>
</dbReference>
<accession>A0A6I3IW23</accession>
<protein>
    <submittedName>
        <fullName evidence="3">MerR family transcriptional regulator</fullName>
    </submittedName>
</protein>
<dbReference type="SUPFAM" id="SSF46955">
    <property type="entry name" value="Putative DNA-binding domain"/>
    <property type="match status" value="1"/>
</dbReference>
<dbReference type="CDD" id="cd00592">
    <property type="entry name" value="HTH_MerR-like"/>
    <property type="match status" value="1"/>
</dbReference>
<dbReference type="PANTHER" id="PTHR30204">
    <property type="entry name" value="REDOX-CYCLING DRUG-SENSING TRANSCRIPTIONAL ACTIVATOR SOXR"/>
    <property type="match status" value="1"/>
</dbReference>
<evidence type="ECO:0000259" key="2">
    <source>
        <dbReference type="PROSITE" id="PS50937"/>
    </source>
</evidence>
<dbReference type="AlphaFoldDB" id="A0A6I3IW23"/>
<dbReference type="EMBL" id="WLVL01000039">
    <property type="protein sequence ID" value="MTB72521.1"/>
    <property type="molecule type" value="Genomic_DNA"/>
</dbReference>
<proteinExistence type="predicted"/>
<dbReference type="PANTHER" id="PTHR30204:SF93">
    <property type="entry name" value="HTH MERR-TYPE DOMAIN-CONTAINING PROTEIN"/>
    <property type="match status" value="1"/>
</dbReference>
<dbReference type="RefSeq" id="WP_154593793.1">
    <property type="nucleotide sequence ID" value="NZ_CP171001.1"/>
</dbReference>
<sequence length="137" mass="14846">MLTSPVSGPVPDRPLHIGDVADLTGLSLRSIRHYEDLGLVTPRGRTNGGFRIYGAEAVERLRLVMDLKIIGLPLERIRPIVDACLALENGEGTVHDVATVDECRSDVTTAMAEIEQRLSAAKHLGQRLGQATARARV</sequence>
<dbReference type="Gene3D" id="1.10.1660.10">
    <property type="match status" value="1"/>
</dbReference>
<dbReference type="InterPro" id="IPR000551">
    <property type="entry name" value="MerR-type_HTH_dom"/>
</dbReference>
<keyword evidence="1" id="KW-0238">DNA-binding</keyword>
<evidence type="ECO:0000313" key="3">
    <source>
        <dbReference type="EMBL" id="MTB72521.1"/>
    </source>
</evidence>
<evidence type="ECO:0000256" key="1">
    <source>
        <dbReference type="ARBA" id="ARBA00023125"/>
    </source>
</evidence>
<dbReference type="Pfam" id="PF13411">
    <property type="entry name" value="MerR_1"/>
    <property type="match status" value="1"/>
</dbReference>
<keyword evidence="4" id="KW-1185">Reference proteome</keyword>